<evidence type="ECO:0000256" key="6">
    <source>
        <dbReference type="SAM" id="Phobius"/>
    </source>
</evidence>
<sequence>MSKGKKNWLMILIYAGLIAMCLGIVWFVGKISSPTKPGRESSSETTMVQTEESQEEEREEEESESAEATPSEAEKQEESRHQEENGRWYGGRTETDRPEMEEELPVEEYRPPSIVTVSDIHYFAPSMTDYGEAFDEMVKRDDGKLVPYISQLMDVFTEEMTETQPDAVILSGDLTLNGEKGAHEALAEKLKVLADQGVRVLVIPGNHDINNPNAASYFGAVREAAESVSAEEFLDIYHEFGYDQAISRDGTSLSYICELDEKNWLMMLDSAQYEPVNLVGGRIRSTTVKWMEEQLEAAKELGISVIPIAHHNLLKESILYPVDCTLENSDEVIKLLERYRVPVFISGHLHLQRTKKYKPEPGEPEDAYHISEIVADSFAIPPCQYGILSWGDGGQLRYTTKEADVERYAAAHGLTDENLLNFKEYGTDFLVGVISQQIYKKMSSLPEEHMRKMAELYGQLNRDYCAGTPIDVKEIKSDEAFRLWERNLPDSRMFEEIDDILRDTRKDHNTWDFPGEW</sequence>
<feature type="transmembrane region" description="Helical" evidence="6">
    <location>
        <begin position="7"/>
        <end position="29"/>
    </location>
</feature>
<evidence type="ECO:0000259" key="7">
    <source>
        <dbReference type="Pfam" id="PF00149"/>
    </source>
</evidence>
<feature type="domain" description="Cyclic nucleotide phosphodiesterase C-terminal" evidence="8">
    <location>
        <begin position="404"/>
        <end position="507"/>
    </location>
</feature>
<evidence type="ECO:0000256" key="3">
    <source>
        <dbReference type="ARBA" id="ARBA00023004"/>
    </source>
</evidence>
<dbReference type="Pfam" id="PF00149">
    <property type="entry name" value="Metallophos"/>
    <property type="match status" value="1"/>
</dbReference>
<feature type="compositionally biased region" description="Basic and acidic residues" evidence="5">
    <location>
        <begin position="72"/>
        <end position="86"/>
    </location>
</feature>
<accession>A0ABR7H0W3</accession>
<dbReference type="Proteomes" id="UP000634672">
    <property type="component" value="Unassembled WGS sequence"/>
</dbReference>
<keyword evidence="2" id="KW-0378">Hydrolase</keyword>
<dbReference type="EMBL" id="JACOPB010000001">
    <property type="protein sequence ID" value="MBC5706835.1"/>
    <property type="molecule type" value="Genomic_DNA"/>
</dbReference>
<feature type="compositionally biased region" description="Acidic residues" evidence="5">
    <location>
        <begin position="52"/>
        <end position="65"/>
    </location>
</feature>
<evidence type="ECO:0000313" key="9">
    <source>
        <dbReference type="EMBL" id="MBC5706835.1"/>
    </source>
</evidence>
<name>A0ABR7H0W3_9FIRM</name>
<keyword evidence="1" id="KW-0479">Metal-binding</keyword>
<reference evidence="9 10" key="1">
    <citation type="submission" date="2020-08" db="EMBL/GenBank/DDBJ databases">
        <title>Genome public.</title>
        <authorList>
            <person name="Liu C."/>
            <person name="Sun Q."/>
        </authorList>
    </citation>
    <scope>NUCLEOTIDE SEQUENCE [LARGE SCALE GENOMIC DNA]</scope>
    <source>
        <strain evidence="9 10">NSJ-66</strain>
    </source>
</reference>
<comment type="caution">
    <text evidence="9">The sequence shown here is derived from an EMBL/GenBank/DDBJ whole genome shotgun (WGS) entry which is preliminary data.</text>
</comment>
<dbReference type="Pfam" id="PF17839">
    <property type="entry name" value="CNP_C_terminal"/>
    <property type="match status" value="1"/>
</dbReference>
<evidence type="ECO:0000256" key="5">
    <source>
        <dbReference type="SAM" id="MobiDB-lite"/>
    </source>
</evidence>
<gene>
    <name evidence="9" type="ORF">H8S75_02580</name>
</gene>
<keyword evidence="6" id="KW-0812">Transmembrane</keyword>
<organism evidence="9 10">
    <name type="scientific">Hungatella hominis</name>
    <dbReference type="NCBI Taxonomy" id="2763050"/>
    <lineage>
        <taxon>Bacteria</taxon>
        <taxon>Bacillati</taxon>
        <taxon>Bacillota</taxon>
        <taxon>Clostridia</taxon>
        <taxon>Lachnospirales</taxon>
        <taxon>Lachnospiraceae</taxon>
        <taxon>Hungatella</taxon>
    </lineage>
</organism>
<evidence type="ECO:0000256" key="1">
    <source>
        <dbReference type="ARBA" id="ARBA00022723"/>
    </source>
</evidence>
<dbReference type="InterPro" id="IPR040869">
    <property type="entry name" value="CNP_C"/>
</dbReference>
<evidence type="ECO:0000256" key="4">
    <source>
        <dbReference type="ARBA" id="ARBA00025742"/>
    </source>
</evidence>
<dbReference type="PANTHER" id="PTHR42988">
    <property type="entry name" value="PHOSPHOHYDROLASE"/>
    <property type="match status" value="1"/>
</dbReference>
<dbReference type="RefSeq" id="WP_187019095.1">
    <property type="nucleotide sequence ID" value="NZ_JACOPB010000001.1"/>
</dbReference>
<dbReference type="SUPFAM" id="SSF56300">
    <property type="entry name" value="Metallo-dependent phosphatases"/>
    <property type="match status" value="1"/>
</dbReference>
<protein>
    <submittedName>
        <fullName evidence="9">Metallophosphoesterase</fullName>
    </submittedName>
</protein>
<keyword evidence="6" id="KW-0472">Membrane</keyword>
<keyword evidence="3" id="KW-0408">Iron</keyword>
<feature type="region of interest" description="Disordered" evidence="5">
    <location>
        <begin position="33"/>
        <end position="106"/>
    </location>
</feature>
<dbReference type="Gene3D" id="3.60.21.10">
    <property type="match status" value="1"/>
</dbReference>
<evidence type="ECO:0000256" key="2">
    <source>
        <dbReference type="ARBA" id="ARBA00022801"/>
    </source>
</evidence>
<evidence type="ECO:0000313" key="10">
    <source>
        <dbReference type="Proteomes" id="UP000634672"/>
    </source>
</evidence>
<dbReference type="PANTHER" id="PTHR42988:SF2">
    <property type="entry name" value="CYCLIC NUCLEOTIDE PHOSPHODIESTERASE CBUA0032-RELATED"/>
    <property type="match status" value="1"/>
</dbReference>
<dbReference type="InterPro" id="IPR029052">
    <property type="entry name" value="Metallo-depent_PP-like"/>
</dbReference>
<evidence type="ECO:0000259" key="8">
    <source>
        <dbReference type="Pfam" id="PF17839"/>
    </source>
</evidence>
<keyword evidence="10" id="KW-1185">Reference proteome</keyword>
<proteinExistence type="inferred from homology"/>
<dbReference type="InterPro" id="IPR050884">
    <property type="entry name" value="CNP_phosphodiesterase-III"/>
</dbReference>
<comment type="similarity">
    <text evidence="4">Belongs to the cyclic nucleotide phosphodiesterase class-III family.</text>
</comment>
<feature type="domain" description="Calcineurin-like phosphoesterase" evidence="7">
    <location>
        <begin position="114"/>
        <end position="350"/>
    </location>
</feature>
<keyword evidence="6" id="KW-1133">Transmembrane helix</keyword>
<dbReference type="InterPro" id="IPR004843">
    <property type="entry name" value="Calcineurin-like_PHP"/>
</dbReference>